<organism evidence="2 3">
    <name type="scientific">Hoeflea poritis</name>
    <dbReference type="NCBI Taxonomy" id="2993659"/>
    <lineage>
        <taxon>Bacteria</taxon>
        <taxon>Pseudomonadati</taxon>
        <taxon>Pseudomonadota</taxon>
        <taxon>Alphaproteobacteria</taxon>
        <taxon>Hyphomicrobiales</taxon>
        <taxon>Rhizobiaceae</taxon>
        <taxon>Hoeflea</taxon>
    </lineage>
</organism>
<evidence type="ECO:0008006" key="4">
    <source>
        <dbReference type="Google" id="ProtNLM"/>
    </source>
</evidence>
<feature type="signal peptide" evidence="1">
    <location>
        <begin position="1"/>
        <end position="20"/>
    </location>
</feature>
<evidence type="ECO:0000313" key="3">
    <source>
        <dbReference type="Proteomes" id="UP001148313"/>
    </source>
</evidence>
<name>A0ABT4VWP6_9HYPH</name>
<sequence length="211" mass="22826">MRRIVAAIAGIAALSSLALAAEQVGTNRVINDFEEGSVSQQEGLASWQLFYEVASHPRCSNCHVGADNKPMWSGPSYGKTRPHGMNINAGESRIGAETLPCGTCHTDAGGMETVSNDTPHAAPRVAMVWQLAPVEAEWFGKSSVYICEQLKDPERNGGRTVRELAEHLDHDLILHWAWDPGGNREPAPHSLQESMDALMKWAAAGTPCPTE</sequence>
<keyword evidence="1" id="KW-0732">Signal</keyword>
<dbReference type="InterPro" id="IPR036280">
    <property type="entry name" value="Multihaem_cyt_sf"/>
</dbReference>
<evidence type="ECO:0000256" key="1">
    <source>
        <dbReference type="SAM" id="SignalP"/>
    </source>
</evidence>
<feature type="chain" id="PRO_5045053561" description="Cytochrome c domain-containing protein" evidence="1">
    <location>
        <begin position="21"/>
        <end position="211"/>
    </location>
</feature>
<keyword evidence="3" id="KW-1185">Reference proteome</keyword>
<dbReference type="SUPFAM" id="SSF48695">
    <property type="entry name" value="Multiheme cytochromes"/>
    <property type="match status" value="1"/>
</dbReference>
<reference evidence="2" key="1">
    <citation type="submission" date="2022-11" db="EMBL/GenBank/DDBJ databases">
        <title>Hoeflea poritis sp. nov., isolated from scleractinian coral Porites lutea.</title>
        <authorList>
            <person name="Zhang G."/>
            <person name="Wei Q."/>
            <person name="Cai L."/>
        </authorList>
    </citation>
    <scope>NUCLEOTIDE SEQUENCE</scope>
    <source>
        <strain evidence="2">E7-10</strain>
    </source>
</reference>
<protein>
    <recommendedName>
        <fullName evidence="4">Cytochrome c domain-containing protein</fullName>
    </recommendedName>
</protein>
<dbReference type="EMBL" id="JAPJZH010000023">
    <property type="protein sequence ID" value="MDA4848467.1"/>
    <property type="molecule type" value="Genomic_DNA"/>
</dbReference>
<dbReference type="RefSeq" id="WP_271092333.1">
    <property type="nucleotide sequence ID" value="NZ_JAPJZH010000023.1"/>
</dbReference>
<accession>A0ABT4VWP6</accession>
<dbReference type="Proteomes" id="UP001148313">
    <property type="component" value="Unassembled WGS sequence"/>
</dbReference>
<comment type="caution">
    <text evidence="2">The sequence shown here is derived from an EMBL/GenBank/DDBJ whole genome shotgun (WGS) entry which is preliminary data.</text>
</comment>
<proteinExistence type="predicted"/>
<evidence type="ECO:0000313" key="2">
    <source>
        <dbReference type="EMBL" id="MDA4848467.1"/>
    </source>
</evidence>
<gene>
    <name evidence="2" type="ORF">OOZ53_24125</name>
</gene>